<keyword evidence="4" id="KW-0521">NADP</keyword>
<dbReference type="InterPro" id="IPR002937">
    <property type="entry name" value="Amino_oxidase"/>
</dbReference>
<name>A0A318KC07_9NOCA</name>
<dbReference type="Gene3D" id="3.50.50.60">
    <property type="entry name" value="FAD/NAD(P)-binding domain"/>
    <property type="match status" value="2"/>
</dbReference>
<evidence type="ECO:0000256" key="2">
    <source>
        <dbReference type="ARBA" id="ARBA00022729"/>
    </source>
</evidence>
<keyword evidence="2" id="KW-0732">Signal</keyword>
<accession>A0A318KC07</accession>
<sequence length="517" mass="56735">MTIQIDAKRDSYDVVVIGSGLGGLTAAALLAQTGRSVLVVERHNRLGGYAHSFSRKRQVFDSAVHLIAGAELSDTGHPSMLPLLLDSLGVADRCAFHRLDLLYRAAFPGLTVDVPTGPDFLDVHARLFPREKLGLRRLQRLSTQLAREVMRTPPDLPPGELRAAGLPLSHEYRHRTAGSVFDDHLRDPRLKALLGTLWPYLGVPPSKAGFDTWAPMLMNYVDLGVYYCAGSFQNLVNAIGSGLTDAGGELLLKTTVRRILVQDGRIGGVVLDNGQRIRAETVISNADPVQTCAELIGTPGVDTAYLRSLRAMRPSLSAAVAFLSTDMDLEQLDIAHETFLYDEWDHDVVFQKMVKGEVPALAVTVPTLSDPTLSRNARHLVTLSTLLPYDAVESWRDNKSRYERLLLDKLEQVIPGINDHIDFIEGGTPRTMERYTLNLRGAIYGWEHSPEQSGTDRMPHRGPVDGLYFSGHWTQPGGGVLTVVSSGIQTAELVAGHAVFAPDFQRVVPLRRYGSKG</sequence>
<evidence type="ECO:0000313" key="9">
    <source>
        <dbReference type="Proteomes" id="UP000247569"/>
    </source>
</evidence>
<keyword evidence="8" id="KW-0413">Isomerase</keyword>
<keyword evidence="3" id="KW-0274">FAD</keyword>
<comment type="caution">
    <text evidence="8">The sequence shown here is derived from an EMBL/GenBank/DDBJ whole genome shotgun (WGS) entry which is preliminary data.</text>
</comment>
<proteinExistence type="predicted"/>
<feature type="domain" description="Amine oxidase" evidence="7">
    <location>
        <begin position="21"/>
        <end position="494"/>
    </location>
</feature>
<dbReference type="PANTHER" id="PTHR46091">
    <property type="entry name" value="BLR7054 PROTEIN"/>
    <property type="match status" value="1"/>
</dbReference>
<keyword evidence="6" id="KW-1133">Transmembrane helix</keyword>
<keyword evidence="1" id="KW-0285">Flavoprotein</keyword>
<dbReference type="AlphaFoldDB" id="A0A318KC07"/>
<dbReference type="PANTHER" id="PTHR46091:SF3">
    <property type="entry name" value="AMINE OXIDASE DOMAIN-CONTAINING PROTEIN"/>
    <property type="match status" value="1"/>
</dbReference>
<dbReference type="GO" id="GO:0016491">
    <property type="term" value="F:oxidoreductase activity"/>
    <property type="evidence" value="ECO:0007669"/>
    <property type="project" value="InterPro"/>
</dbReference>
<dbReference type="InterPro" id="IPR052206">
    <property type="entry name" value="Retinol_saturase"/>
</dbReference>
<feature type="transmembrane region" description="Helical" evidence="6">
    <location>
        <begin position="12"/>
        <end position="31"/>
    </location>
</feature>
<dbReference type="Proteomes" id="UP000247569">
    <property type="component" value="Unassembled WGS sequence"/>
</dbReference>
<evidence type="ECO:0000259" key="7">
    <source>
        <dbReference type="Pfam" id="PF01593"/>
    </source>
</evidence>
<keyword evidence="6" id="KW-0812">Transmembrane</keyword>
<dbReference type="RefSeq" id="WP_040736705.1">
    <property type="nucleotide sequence ID" value="NZ_QJKF01000021.1"/>
</dbReference>
<evidence type="ECO:0000256" key="5">
    <source>
        <dbReference type="ARBA" id="ARBA00023027"/>
    </source>
</evidence>
<dbReference type="InterPro" id="IPR036188">
    <property type="entry name" value="FAD/NAD-bd_sf"/>
</dbReference>
<evidence type="ECO:0000313" key="8">
    <source>
        <dbReference type="EMBL" id="PXX55544.1"/>
    </source>
</evidence>
<dbReference type="GO" id="GO:0016853">
    <property type="term" value="F:isomerase activity"/>
    <property type="evidence" value="ECO:0007669"/>
    <property type="project" value="UniProtKB-KW"/>
</dbReference>
<keyword evidence="6" id="KW-0472">Membrane</keyword>
<protein>
    <submittedName>
        <fullName evidence="8">Prolycopene isomerase</fullName>
    </submittedName>
</protein>
<dbReference type="Pfam" id="PF01593">
    <property type="entry name" value="Amino_oxidase"/>
    <property type="match status" value="1"/>
</dbReference>
<evidence type="ECO:0000256" key="1">
    <source>
        <dbReference type="ARBA" id="ARBA00022630"/>
    </source>
</evidence>
<evidence type="ECO:0000256" key="6">
    <source>
        <dbReference type="SAM" id="Phobius"/>
    </source>
</evidence>
<gene>
    <name evidence="8" type="ORF">DFR70_12113</name>
</gene>
<dbReference type="SUPFAM" id="SSF51905">
    <property type="entry name" value="FAD/NAD(P)-binding domain"/>
    <property type="match status" value="1"/>
</dbReference>
<organism evidence="8 9">
    <name type="scientific">Nocardia tenerifensis</name>
    <dbReference type="NCBI Taxonomy" id="228006"/>
    <lineage>
        <taxon>Bacteria</taxon>
        <taxon>Bacillati</taxon>
        <taxon>Actinomycetota</taxon>
        <taxon>Actinomycetes</taxon>
        <taxon>Mycobacteriales</taxon>
        <taxon>Nocardiaceae</taxon>
        <taxon>Nocardia</taxon>
    </lineage>
</organism>
<evidence type="ECO:0000256" key="3">
    <source>
        <dbReference type="ARBA" id="ARBA00022827"/>
    </source>
</evidence>
<dbReference type="EMBL" id="QJKF01000021">
    <property type="protein sequence ID" value="PXX55544.1"/>
    <property type="molecule type" value="Genomic_DNA"/>
</dbReference>
<keyword evidence="5" id="KW-0520">NAD</keyword>
<evidence type="ECO:0000256" key="4">
    <source>
        <dbReference type="ARBA" id="ARBA00022857"/>
    </source>
</evidence>
<reference evidence="8 9" key="1">
    <citation type="submission" date="2018-05" db="EMBL/GenBank/DDBJ databases">
        <title>Genomic Encyclopedia of Type Strains, Phase IV (KMG-IV): sequencing the most valuable type-strain genomes for metagenomic binning, comparative biology and taxonomic classification.</title>
        <authorList>
            <person name="Goeker M."/>
        </authorList>
    </citation>
    <scope>NUCLEOTIDE SEQUENCE [LARGE SCALE GENOMIC DNA]</scope>
    <source>
        <strain evidence="8 9">DSM 44704</strain>
    </source>
</reference>
<dbReference type="OrthoDB" id="9774675at2"/>
<keyword evidence="9" id="KW-1185">Reference proteome</keyword>